<keyword evidence="1" id="KW-0812">Transmembrane</keyword>
<feature type="transmembrane region" description="Helical" evidence="1">
    <location>
        <begin position="15"/>
        <end position="34"/>
    </location>
</feature>
<evidence type="ECO:0000256" key="1">
    <source>
        <dbReference type="SAM" id="Phobius"/>
    </source>
</evidence>
<keyword evidence="1" id="KW-0472">Membrane</keyword>
<accession>A0A0E9XLS3</accession>
<keyword evidence="1" id="KW-1133">Transmembrane helix</keyword>
<reference evidence="2" key="1">
    <citation type="submission" date="2014-11" db="EMBL/GenBank/DDBJ databases">
        <authorList>
            <person name="Amaro Gonzalez C."/>
        </authorList>
    </citation>
    <scope>NUCLEOTIDE SEQUENCE</scope>
</reference>
<protein>
    <submittedName>
        <fullName evidence="2">Uncharacterized protein</fullName>
    </submittedName>
</protein>
<proteinExistence type="predicted"/>
<sequence length="35" mass="3725">MAFQLPTSLVSSLSVTRFVLGVCIVLAVAVGIYLR</sequence>
<dbReference type="EMBL" id="GBXM01005226">
    <property type="protein sequence ID" value="JAI03352.1"/>
    <property type="molecule type" value="Transcribed_RNA"/>
</dbReference>
<evidence type="ECO:0000313" key="2">
    <source>
        <dbReference type="EMBL" id="JAI03352.1"/>
    </source>
</evidence>
<name>A0A0E9XLS3_ANGAN</name>
<organism evidence="2">
    <name type="scientific">Anguilla anguilla</name>
    <name type="common">European freshwater eel</name>
    <name type="synonym">Muraena anguilla</name>
    <dbReference type="NCBI Taxonomy" id="7936"/>
    <lineage>
        <taxon>Eukaryota</taxon>
        <taxon>Metazoa</taxon>
        <taxon>Chordata</taxon>
        <taxon>Craniata</taxon>
        <taxon>Vertebrata</taxon>
        <taxon>Euteleostomi</taxon>
        <taxon>Actinopterygii</taxon>
        <taxon>Neopterygii</taxon>
        <taxon>Teleostei</taxon>
        <taxon>Anguilliformes</taxon>
        <taxon>Anguillidae</taxon>
        <taxon>Anguilla</taxon>
    </lineage>
</organism>
<dbReference type="AlphaFoldDB" id="A0A0E9XLS3"/>
<reference evidence="2" key="2">
    <citation type="journal article" date="2015" name="Fish Shellfish Immunol.">
        <title>Early steps in the European eel (Anguilla anguilla)-Vibrio vulnificus interaction in the gills: Role of the RtxA13 toxin.</title>
        <authorList>
            <person name="Callol A."/>
            <person name="Pajuelo D."/>
            <person name="Ebbesson L."/>
            <person name="Teles M."/>
            <person name="MacKenzie S."/>
            <person name="Amaro C."/>
        </authorList>
    </citation>
    <scope>NUCLEOTIDE SEQUENCE</scope>
</reference>